<proteinExistence type="inferred from homology"/>
<accession>A0A0R2LFT5</accession>
<dbReference type="PANTHER" id="PTHR43829">
    <property type="entry name" value="AQUAPORIN OR AQUAGLYCEROPORIN RELATED"/>
    <property type="match status" value="1"/>
</dbReference>
<dbReference type="InterPro" id="IPR023271">
    <property type="entry name" value="Aquaporin-like"/>
</dbReference>
<keyword evidence="5 8" id="KW-1133">Transmembrane helix</keyword>
<dbReference type="Pfam" id="PF00230">
    <property type="entry name" value="MIP"/>
    <property type="match status" value="1"/>
</dbReference>
<comment type="subcellular location">
    <subcellularLocation>
        <location evidence="1">Membrane</location>
        <topology evidence="1">Multi-pass membrane protein</topology>
    </subcellularLocation>
</comment>
<evidence type="ECO:0000256" key="1">
    <source>
        <dbReference type="ARBA" id="ARBA00004141"/>
    </source>
</evidence>
<feature type="transmembrane region" description="Helical" evidence="8">
    <location>
        <begin position="184"/>
        <end position="205"/>
    </location>
</feature>
<feature type="transmembrane region" description="Helical" evidence="8">
    <location>
        <begin position="107"/>
        <end position="125"/>
    </location>
</feature>
<dbReference type="SUPFAM" id="SSF81338">
    <property type="entry name" value="Aquaporin-like"/>
    <property type="match status" value="1"/>
</dbReference>
<evidence type="ECO:0000256" key="5">
    <source>
        <dbReference type="ARBA" id="ARBA00022989"/>
    </source>
</evidence>
<dbReference type="PATRIC" id="fig|449659.4.peg.379"/>
<dbReference type="GO" id="GO:0015254">
    <property type="term" value="F:glycerol channel activity"/>
    <property type="evidence" value="ECO:0007669"/>
    <property type="project" value="TreeGrafter"/>
</dbReference>
<feature type="transmembrane region" description="Helical" evidence="8">
    <location>
        <begin position="25"/>
        <end position="46"/>
    </location>
</feature>
<evidence type="ECO:0000256" key="7">
    <source>
        <dbReference type="RuleBase" id="RU000477"/>
    </source>
</evidence>
<dbReference type="PRINTS" id="PR00783">
    <property type="entry name" value="MINTRINSICP"/>
</dbReference>
<dbReference type="AlphaFoldDB" id="A0A0R2LFT5"/>
<sequence length="256" mass="26153">MGQKNITTVPAHIGGKIMGTIATEAIGEFIGTFVLLVLGNGVCAAVNLNKSKAQGADWIVIALGWGLGVTMGAYVGGMMGPAHLNPAVTIAFACIGLTKWAAVVPYVVAQMLGGILGAVVVWLSYRPHWEATKDSDTILGIFATEPAIRSLGNNFITEAVGTAVLVLGLATFGHGSMADGLNPVVAGLLIVSIGLSLGGPTGYAINPARDMGPRIAHAILPIANKGGNDWGYSWVPFFGPIVGGIVGALIFAVLPI</sequence>
<dbReference type="Gene3D" id="1.20.1080.10">
    <property type="entry name" value="Glycerol uptake facilitator protein"/>
    <property type="match status" value="1"/>
</dbReference>
<evidence type="ECO:0000256" key="6">
    <source>
        <dbReference type="ARBA" id="ARBA00023136"/>
    </source>
</evidence>
<organism evidence="9 10">
    <name type="scientific">Ligilactobacillus pobuzihii</name>
    <dbReference type="NCBI Taxonomy" id="449659"/>
    <lineage>
        <taxon>Bacteria</taxon>
        <taxon>Bacillati</taxon>
        <taxon>Bacillota</taxon>
        <taxon>Bacilli</taxon>
        <taxon>Lactobacillales</taxon>
        <taxon>Lactobacillaceae</taxon>
        <taxon>Ligilactobacillus</taxon>
    </lineage>
</organism>
<protein>
    <submittedName>
        <fullName evidence="9">Glycerol uptake facilitator</fullName>
    </submittedName>
</protein>
<dbReference type="NCBIfam" id="TIGR00861">
    <property type="entry name" value="MIP"/>
    <property type="match status" value="1"/>
</dbReference>
<name>A0A0R2LFT5_9LACO</name>
<dbReference type="InterPro" id="IPR000425">
    <property type="entry name" value="MIP"/>
</dbReference>
<evidence type="ECO:0000256" key="3">
    <source>
        <dbReference type="ARBA" id="ARBA00022448"/>
    </source>
</evidence>
<dbReference type="Proteomes" id="UP000051886">
    <property type="component" value="Unassembled WGS sequence"/>
</dbReference>
<dbReference type="GO" id="GO:0005886">
    <property type="term" value="C:plasma membrane"/>
    <property type="evidence" value="ECO:0007669"/>
    <property type="project" value="TreeGrafter"/>
</dbReference>
<dbReference type="STRING" id="449659.IV66_GL000380"/>
<dbReference type="InterPro" id="IPR050363">
    <property type="entry name" value="MIP/Aquaporin"/>
</dbReference>
<comment type="similarity">
    <text evidence="2 7">Belongs to the MIP/aquaporin (TC 1.A.8) family.</text>
</comment>
<keyword evidence="10" id="KW-1185">Reference proteome</keyword>
<keyword evidence="6 8" id="KW-0472">Membrane</keyword>
<feature type="transmembrane region" description="Helical" evidence="8">
    <location>
        <begin position="155"/>
        <end position="172"/>
    </location>
</feature>
<comment type="caution">
    <text evidence="9">The sequence shown here is derived from an EMBL/GenBank/DDBJ whole genome shotgun (WGS) entry which is preliminary data.</text>
</comment>
<evidence type="ECO:0000313" key="9">
    <source>
        <dbReference type="EMBL" id="KRN98090.1"/>
    </source>
</evidence>
<dbReference type="EMBL" id="JQCN01000052">
    <property type="protein sequence ID" value="KRN98090.1"/>
    <property type="molecule type" value="Genomic_DNA"/>
</dbReference>
<dbReference type="PANTHER" id="PTHR43829:SF9">
    <property type="entry name" value="AQUAPORIN-9"/>
    <property type="match status" value="1"/>
</dbReference>
<reference evidence="9 10" key="1">
    <citation type="journal article" date="2015" name="Genome Announc.">
        <title>Expanding the biotechnology potential of lactobacilli through comparative genomics of 213 strains and associated genera.</title>
        <authorList>
            <person name="Sun Z."/>
            <person name="Harris H.M."/>
            <person name="McCann A."/>
            <person name="Guo C."/>
            <person name="Argimon S."/>
            <person name="Zhang W."/>
            <person name="Yang X."/>
            <person name="Jeffery I.B."/>
            <person name="Cooney J.C."/>
            <person name="Kagawa T.F."/>
            <person name="Liu W."/>
            <person name="Song Y."/>
            <person name="Salvetti E."/>
            <person name="Wrobel A."/>
            <person name="Rasinkangas P."/>
            <person name="Parkhill J."/>
            <person name="Rea M.C."/>
            <person name="O'Sullivan O."/>
            <person name="Ritari J."/>
            <person name="Douillard F.P."/>
            <person name="Paul Ross R."/>
            <person name="Yang R."/>
            <person name="Briner A.E."/>
            <person name="Felis G.E."/>
            <person name="de Vos W.M."/>
            <person name="Barrangou R."/>
            <person name="Klaenhammer T.R."/>
            <person name="Caufield P.W."/>
            <person name="Cui Y."/>
            <person name="Zhang H."/>
            <person name="O'Toole P.W."/>
        </authorList>
    </citation>
    <scope>NUCLEOTIDE SEQUENCE [LARGE SCALE GENOMIC DNA]</scope>
    <source>
        <strain evidence="9 10">NBRC 103219</strain>
    </source>
</reference>
<evidence type="ECO:0000313" key="10">
    <source>
        <dbReference type="Proteomes" id="UP000051886"/>
    </source>
</evidence>
<gene>
    <name evidence="9" type="ORF">IV66_GL000380</name>
</gene>
<keyword evidence="3 7" id="KW-0813">Transport</keyword>
<evidence type="ECO:0000256" key="8">
    <source>
        <dbReference type="SAM" id="Phobius"/>
    </source>
</evidence>
<feature type="transmembrane region" description="Helical" evidence="8">
    <location>
        <begin position="58"/>
        <end position="76"/>
    </location>
</feature>
<evidence type="ECO:0000256" key="2">
    <source>
        <dbReference type="ARBA" id="ARBA00006175"/>
    </source>
</evidence>
<evidence type="ECO:0000256" key="4">
    <source>
        <dbReference type="ARBA" id="ARBA00022692"/>
    </source>
</evidence>
<dbReference type="PROSITE" id="PS00221">
    <property type="entry name" value="MIP"/>
    <property type="match status" value="1"/>
</dbReference>
<dbReference type="InterPro" id="IPR022357">
    <property type="entry name" value="MIP_CS"/>
</dbReference>
<feature type="transmembrane region" description="Helical" evidence="8">
    <location>
        <begin position="234"/>
        <end position="254"/>
    </location>
</feature>
<keyword evidence="4 7" id="KW-0812">Transmembrane</keyword>